<dbReference type="AlphaFoldDB" id="A0A370DAL1"/>
<dbReference type="InterPro" id="IPR020935">
    <property type="entry name" value="PdiEstase_YfcE_CS"/>
</dbReference>
<comment type="caution">
    <text evidence="3">The sequence shown here is derived from an EMBL/GenBank/DDBJ whole genome shotgun (WGS) entry which is preliminary data.</text>
</comment>
<protein>
    <recommendedName>
        <fullName evidence="2">Calcineurin-like phosphoesterase domain-containing protein</fullName>
    </recommendedName>
</protein>
<dbReference type="InterPro" id="IPR053193">
    <property type="entry name" value="MetalloPDE_YfcE-like"/>
</dbReference>
<dbReference type="PANTHER" id="PTHR43165">
    <property type="entry name" value="METALLOPHOSPHOESTERASE"/>
    <property type="match status" value="1"/>
</dbReference>
<organism evidence="3 4">
    <name type="scientific">endosymbiont of Escarpia spicata</name>
    <dbReference type="NCBI Taxonomy" id="2200908"/>
    <lineage>
        <taxon>Bacteria</taxon>
        <taxon>Pseudomonadati</taxon>
        <taxon>Pseudomonadota</taxon>
        <taxon>Gammaproteobacteria</taxon>
        <taxon>sulfur-oxidizing symbionts</taxon>
    </lineage>
</organism>
<evidence type="ECO:0000256" key="1">
    <source>
        <dbReference type="ARBA" id="ARBA00008950"/>
    </source>
</evidence>
<dbReference type="InterPro" id="IPR029052">
    <property type="entry name" value="Metallo-depent_PP-like"/>
</dbReference>
<proteinExistence type="inferred from homology"/>
<dbReference type="EMBL" id="QFXE01000021">
    <property type="protein sequence ID" value="RDH81942.1"/>
    <property type="molecule type" value="Genomic_DNA"/>
</dbReference>
<comment type="similarity">
    <text evidence="1">Belongs to the metallophosphoesterase superfamily. YfcE family.</text>
</comment>
<keyword evidence="4" id="KW-1185">Reference proteome</keyword>
<dbReference type="Gene3D" id="3.60.21.10">
    <property type="match status" value="1"/>
</dbReference>
<gene>
    <name evidence="3" type="ORF">DIZ78_15975</name>
</gene>
<dbReference type="PANTHER" id="PTHR43165:SF1">
    <property type="entry name" value="PHOSPHODIESTERASE MJ0936"/>
    <property type="match status" value="1"/>
</dbReference>
<dbReference type="SUPFAM" id="SSF56300">
    <property type="entry name" value="Metallo-dependent phosphatases"/>
    <property type="match status" value="1"/>
</dbReference>
<sequence>MNTKIGIISDPHATPGPVEEALSIFRQEGVEHVLCAGDIAGYGEALDETVDLLMANACACVTGNHEAWYLDRAADKEDSSTYRYLSGLPASLEMVVKGRGLYMVHASPPDSFMDGIRLLDECGEPIDEQRAYWTGRLQGFAYDVLVVGHTHQVFAERLGDTLVINPGSTLCNHSCAVVSFPKLQVEWFALSGQTLLKSWNWGMNQFSQG</sequence>
<evidence type="ECO:0000259" key="2">
    <source>
        <dbReference type="Pfam" id="PF12850"/>
    </source>
</evidence>
<dbReference type="Proteomes" id="UP000254771">
    <property type="component" value="Unassembled WGS sequence"/>
</dbReference>
<dbReference type="InterPro" id="IPR024654">
    <property type="entry name" value="Calcineurin-like_PHP_lpxH"/>
</dbReference>
<evidence type="ECO:0000313" key="3">
    <source>
        <dbReference type="EMBL" id="RDH81942.1"/>
    </source>
</evidence>
<accession>A0A370DAL1</accession>
<feature type="domain" description="Calcineurin-like phosphoesterase" evidence="2">
    <location>
        <begin position="4"/>
        <end position="169"/>
    </location>
</feature>
<dbReference type="PROSITE" id="PS01269">
    <property type="entry name" value="UPF0025"/>
    <property type="match status" value="1"/>
</dbReference>
<reference evidence="3 4" key="1">
    <citation type="journal article" date="2018" name="ISME J.">
        <title>Endosymbiont genomes yield clues of tubeworm success.</title>
        <authorList>
            <person name="Li Y."/>
            <person name="Liles M.R."/>
            <person name="Halanych K.M."/>
        </authorList>
    </citation>
    <scope>NUCLEOTIDE SEQUENCE [LARGE SCALE GENOMIC DNA]</scope>
    <source>
        <strain evidence="3">A1462</strain>
    </source>
</reference>
<evidence type="ECO:0000313" key="4">
    <source>
        <dbReference type="Proteomes" id="UP000254771"/>
    </source>
</evidence>
<name>A0A370DAL1_9GAMM</name>
<dbReference type="Pfam" id="PF12850">
    <property type="entry name" value="Metallophos_2"/>
    <property type="match status" value="1"/>
</dbReference>